<reference evidence="1 3" key="1">
    <citation type="submission" date="2018-12" db="EMBL/GenBank/DDBJ databases">
        <authorList>
            <consortium name="Pathogen Informatics"/>
        </authorList>
    </citation>
    <scope>NUCLEOTIDE SEQUENCE [LARGE SCALE GENOMIC DNA]</scope>
    <source>
        <strain evidence="2 4">NCTC12971</strain>
        <strain evidence="1 3">NCTC9419</strain>
    </source>
</reference>
<evidence type="ECO:0000313" key="1">
    <source>
        <dbReference type="EMBL" id="VEA72455.1"/>
    </source>
</evidence>
<protein>
    <submittedName>
        <fullName evidence="1">Uncharacterized protein</fullName>
    </submittedName>
</protein>
<evidence type="ECO:0000313" key="3">
    <source>
        <dbReference type="Proteomes" id="UP000271603"/>
    </source>
</evidence>
<evidence type="ECO:0000313" key="2">
    <source>
        <dbReference type="EMBL" id="VTP61038.1"/>
    </source>
</evidence>
<dbReference type="EMBL" id="LR134155">
    <property type="protein sequence ID" value="VEA72455.1"/>
    <property type="molecule type" value="Genomic_DNA"/>
</dbReference>
<gene>
    <name evidence="2" type="ORF">NCTC12971_01546</name>
    <name evidence="1" type="ORF">NCTC9419_04069</name>
</gene>
<dbReference type="Proteomes" id="UP000271603">
    <property type="component" value="Chromosome"/>
</dbReference>
<dbReference type="Proteomes" id="UP000307968">
    <property type="component" value="Chromosome"/>
</dbReference>
<accession>A0A447QQZ5</accession>
<proteinExistence type="predicted"/>
<sequence length="34" mass="3876">MYYSVAELRDDKKKLPESIREASEVGTVILNAHL</sequence>
<dbReference type="EMBL" id="LR590463">
    <property type="protein sequence ID" value="VTP61038.1"/>
    <property type="molecule type" value="Genomic_DNA"/>
</dbReference>
<name>A0A447QQZ5_SERRU</name>
<dbReference type="AlphaFoldDB" id="A0A447QQZ5"/>
<evidence type="ECO:0000313" key="4">
    <source>
        <dbReference type="Proteomes" id="UP000307968"/>
    </source>
</evidence>
<organism evidence="1 3">
    <name type="scientific">Serratia rubidaea</name>
    <name type="common">Serratia marinorubra</name>
    <dbReference type="NCBI Taxonomy" id="61652"/>
    <lineage>
        <taxon>Bacteria</taxon>
        <taxon>Pseudomonadati</taxon>
        <taxon>Pseudomonadota</taxon>
        <taxon>Gammaproteobacteria</taxon>
        <taxon>Enterobacterales</taxon>
        <taxon>Yersiniaceae</taxon>
        <taxon>Serratia</taxon>
    </lineage>
</organism>